<accession>M1P295</accession>
<sequence length="77" mass="8877">MLKIIDIAFSAIKLHREFRIYARFYSVVEKLHLLLTPRAAPDSLPCAFWSTHLKNHYPTLNFLLTNDATTLTGYPSL</sequence>
<dbReference type="STRING" id="1167006.UWK_01031"/>
<dbReference type="KEGG" id="dsf:UWK_01031"/>
<organism evidence="1 2">
    <name type="scientific">Desulfocapsa sulfexigens (strain DSM 10523 / SB164P1)</name>
    <dbReference type="NCBI Taxonomy" id="1167006"/>
    <lineage>
        <taxon>Bacteria</taxon>
        <taxon>Pseudomonadati</taxon>
        <taxon>Thermodesulfobacteriota</taxon>
        <taxon>Desulfobulbia</taxon>
        <taxon>Desulfobulbales</taxon>
        <taxon>Desulfocapsaceae</taxon>
        <taxon>Desulfocapsa</taxon>
    </lineage>
</organism>
<name>M1P295_DESSD</name>
<evidence type="ECO:0000313" key="2">
    <source>
        <dbReference type="Proteomes" id="UP000011721"/>
    </source>
</evidence>
<evidence type="ECO:0000313" key="1">
    <source>
        <dbReference type="EMBL" id="AGF77603.1"/>
    </source>
</evidence>
<protein>
    <submittedName>
        <fullName evidence="1">Uncharacterized protein</fullName>
    </submittedName>
</protein>
<dbReference type="HOGENOM" id="CLU_2632368_0_0_7"/>
<gene>
    <name evidence="1" type="ordered locus">UWK_01031</name>
</gene>
<keyword evidence="2" id="KW-1185">Reference proteome</keyword>
<dbReference type="Proteomes" id="UP000011721">
    <property type="component" value="Chromosome"/>
</dbReference>
<reference evidence="2" key="1">
    <citation type="journal article" date="2013" name="Stand. Genomic Sci.">
        <title>Complete genome sequence of Desulfocapsa sulfexigens, a marine deltaproteobacterium specialized in disproportionating inorganic sulfur compounds.</title>
        <authorList>
            <person name="Finster K.W."/>
            <person name="Kjeldsen K.U."/>
            <person name="Kube M."/>
            <person name="Reinhardt R."/>
            <person name="Mussmann M."/>
            <person name="Amann R."/>
            <person name="Schreiber L."/>
        </authorList>
    </citation>
    <scope>NUCLEOTIDE SEQUENCE [LARGE SCALE GENOMIC DNA]</scope>
    <source>
        <strain evidence="2">DSM 10523 / SB164P1</strain>
    </source>
</reference>
<dbReference type="AlphaFoldDB" id="M1P295"/>
<dbReference type="EMBL" id="CP003985">
    <property type="protein sequence ID" value="AGF77603.1"/>
    <property type="molecule type" value="Genomic_DNA"/>
</dbReference>
<proteinExistence type="predicted"/>